<evidence type="ECO:0000313" key="4">
    <source>
        <dbReference type="EMBL" id="GGS01775.1"/>
    </source>
</evidence>
<dbReference type="InterPro" id="IPR011055">
    <property type="entry name" value="Dup_hybrid_motif"/>
</dbReference>
<evidence type="ECO:0000313" key="5">
    <source>
        <dbReference type="Proteomes" id="UP000606194"/>
    </source>
</evidence>
<dbReference type="PANTHER" id="PTHR21666:SF289">
    <property type="entry name" value="L-ALA--D-GLU ENDOPEPTIDASE"/>
    <property type="match status" value="1"/>
</dbReference>
<reference evidence="4" key="2">
    <citation type="submission" date="2020-09" db="EMBL/GenBank/DDBJ databases">
        <authorList>
            <person name="Sun Q."/>
            <person name="Ohkuma M."/>
        </authorList>
    </citation>
    <scope>NUCLEOTIDE SEQUENCE</scope>
    <source>
        <strain evidence="4">JCM 4386</strain>
    </source>
</reference>
<dbReference type="Gene3D" id="2.70.70.10">
    <property type="entry name" value="Glucose Permease (Domain IIA)"/>
    <property type="match status" value="1"/>
</dbReference>
<evidence type="ECO:0000259" key="3">
    <source>
        <dbReference type="Pfam" id="PF01551"/>
    </source>
</evidence>
<proteinExistence type="predicted"/>
<organism evidence="4 5">
    <name type="scientific">Streptomyces humidus</name>
    <dbReference type="NCBI Taxonomy" id="52259"/>
    <lineage>
        <taxon>Bacteria</taxon>
        <taxon>Bacillati</taxon>
        <taxon>Actinomycetota</taxon>
        <taxon>Actinomycetes</taxon>
        <taxon>Kitasatosporales</taxon>
        <taxon>Streptomycetaceae</taxon>
        <taxon>Streptomyces</taxon>
    </lineage>
</organism>
<protein>
    <recommendedName>
        <fullName evidence="3">M23ase beta-sheet core domain-containing protein</fullName>
    </recommendedName>
</protein>
<dbReference type="CDD" id="cd12797">
    <property type="entry name" value="M23_peptidase"/>
    <property type="match status" value="1"/>
</dbReference>
<dbReference type="EMBL" id="BMTL01000019">
    <property type="protein sequence ID" value="GGS01775.1"/>
    <property type="molecule type" value="Genomic_DNA"/>
</dbReference>
<evidence type="ECO:0000256" key="1">
    <source>
        <dbReference type="ARBA" id="ARBA00022729"/>
    </source>
</evidence>
<dbReference type="AlphaFoldDB" id="A0A918FYX8"/>
<dbReference type="InterPro" id="IPR016047">
    <property type="entry name" value="M23ase_b-sheet_dom"/>
</dbReference>
<name>A0A918FYX8_9ACTN</name>
<dbReference type="PANTHER" id="PTHR21666">
    <property type="entry name" value="PEPTIDASE-RELATED"/>
    <property type="match status" value="1"/>
</dbReference>
<dbReference type="SUPFAM" id="SSF51261">
    <property type="entry name" value="Duplicated hybrid motif"/>
    <property type="match status" value="1"/>
</dbReference>
<gene>
    <name evidence="4" type="ORF">GCM10010269_45850</name>
</gene>
<keyword evidence="5" id="KW-1185">Reference proteome</keyword>
<dbReference type="GO" id="GO:0004222">
    <property type="term" value="F:metalloendopeptidase activity"/>
    <property type="evidence" value="ECO:0007669"/>
    <property type="project" value="TreeGrafter"/>
</dbReference>
<dbReference type="Pfam" id="PF01551">
    <property type="entry name" value="Peptidase_M23"/>
    <property type="match status" value="1"/>
</dbReference>
<feature type="region of interest" description="Disordered" evidence="2">
    <location>
        <begin position="1"/>
        <end position="32"/>
    </location>
</feature>
<comment type="caution">
    <text evidence="4">The sequence shown here is derived from an EMBL/GenBank/DDBJ whole genome shotgun (WGS) entry which is preliminary data.</text>
</comment>
<sequence length="251" mass="25828">MYGTGGAPGDAAVHNRRAVHRPGPVTDGMHNGSRMHAKRLLGGLAPLLTIMMLASAGRAATLPPPRDAAPPPAPPASSSPPVPPVPPVPPDLADPPDPPVPAVARVWPVGSRPPVIRGWEPPTTPYARGHRGVDLAAAPGVPVRAVAAGRVSFAGRVAGRGVVAVELAATGEPPLRTTYEPVRASVRQGDRVVAGQVVGAVEPAGSHCPGGCVHWGLLRGETYLDPLSLLPPWLMRRLPARLLPVLGIPLP</sequence>
<dbReference type="InterPro" id="IPR050570">
    <property type="entry name" value="Cell_wall_metabolism_enzyme"/>
</dbReference>
<keyword evidence="1" id="KW-0732">Signal</keyword>
<feature type="region of interest" description="Disordered" evidence="2">
    <location>
        <begin position="60"/>
        <end position="101"/>
    </location>
</feature>
<reference evidence="4" key="1">
    <citation type="journal article" date="2014" name="Int. J. Syst. Evol. Microbiol.">
        <title>Complete genome sequence of Corynebacterium casei LMG S-19264T (=DSM 44701T), isolated from a smear-ripened cheese.</title>
        <authorList>
            <consortium name="US DOE Joint Genome Institute (JGI-PGF)"/>
            <person name="Walter F."/>
            <person name="Albersmeier A."/>
            <person name="Kalinowski J."/>
            <person name="Ruckert C."/>
        </authorList>
    </citation>
    <scope>NUCLEOTIDE SEQUENCE</scope>
    <source>
        <strain evidence="4">JCM 4386</strain>
    </source>
</reference>
<accession>A0A918FYX8</accession>
<feature type="domain" description="M23ase beta-sheet core" evidence="3">
    <location>
        <begin position="129"/>
        <end position="226"/>
    </location>
</feature>
<evidence type="ECO:0000256" key="2">
    <source>
        <dbReference type="SAM" id="MobiDB-lite"/>
    </source>
</evidence>
<feature type="compositionally biased region" description="Pro residues" evidence="2">
    <location>
        <begin position="62"/>
        <end position="101"/>
    </location>
</feature>
<dbReference type="Proteomes" id="UP000606194">
    <property type="component" value="Unassembled WGS sequence"/>
</dbReference>